<name>A0A8H5F0G5_9AGAR</name>
<reference evidence="2 3" key="1">
    <citation type="journal article" date="2020" name="ISME J.">
        <title>Uncovering the hidden diversity of litter-decomposition mechanisms in mushroom-forming fungi.</title>
        <authorList>
            <person name="Floudas D."/>
            <person name="Bentzer J."/>
            <person name="Ahren D."/>
            <person name="Johansson T."/>
            <person name="Persson P."/>
            <person name="Tunlid A."/>
        </authorList>
    </citation>
    <scope>NUCLEOTIDE SEQUENCE [LARGE SCALE GENOMIC DNA]</scope>
    <source>
        <strain evidence="2 3">CBS 101986</strain>
    </source>
</reference>
<proteinExistence type="predicted"/>
<comment type="caution">
    <text evidence="2">The sequence shown here is derived from an EMBL/GenBank/DDBJ whole genome shotgun (WGS) entry which is preliminary data.</text>
</comment>
<dbReference type="EMBL" id="JAACJJ010000029">
    <property type="protein sequence ID" value="KAF5319330.1"/>
    <property type="molecule type" value="Genomic_DNA"/>
</dbReference>
<accession>A0A8H5F0G5</accession>
<sequence>MTSTTHSDTLLKRSDLKALHLLVPPPLPFFRATFMTKNTSTAPPQHLTLVVLRAATGTRATSTRHPSPLSPEVTASNSSSGDDSGATNIAQPAHISPFTHTLAYRSIFGPSSTPIPCKLDDHPQQFHGSDLEFLGVFAYSSRLESLLQRRAQRDNARSRVLNGALRSACCTNIELSGWTSTRYMAREFWIHHRRNNSIALQPSDDEQLYMRPTYYSELTSMAAHRALEAVACPLRKFQSTDARGPGVKLKSDIQAPSPFSVTNRVGE</sequence>
<organism evidence="2 3">
    <name type="scientific">Psilocybe cf. subviscida</name>
    <dbReference type="NCBI Taxonomy" id="2480587"/>
    <lineage>
        <taxon>Eukaryota</taxon>
        <taxon>Fungi</taxon>
        <taxon>Dikarya</taxon>
        <taxon>Basidiomycota</taxon>
        <taxon>Agaricomycotina</taxon>
        <taxon>Agaricomycetes</taxon>
        <taxon>Agaricomycetidae</taxon>
        <taxon>Agaricales</taxon>
        <taxon>Agaricineae</taxon>
        <taxon>Strophariaceae</taxon>
        <taxon>Psilocybe</taxon>
    </lineage>
</organism>
<gene>
    <name evidence="2" type="ORF">D9619_008385</name>
</gene>
<keyword evidence="3" id="KW-1185">Reference proteome</keyword>
<dbReference type="AlphaFoldDB" id="A0A8H5F0G5"/>
<protein>
    <submittedName>
        <fullName evidence="2">Uncharacterized protein</fullName>
    </submittedName>
</protein>
<evidence type="ECO:0000313" key="3">
    <source>
        <dbReference type="Proteomes" id="UP000567179"/>
    </source>
</evidence>
<dbReference type="Proteomes" id="UP000567179">
    <property type="component" value="Unassembled WGS sequence"/>
</dbReference>
<evidence type="ECO:0000256" key="1">
    <source>
        <dbReference type="SAM" id="MobiDB-lite"/>
    </source>
</evidence>
<evidence type="ECO:0000313" key="2">
    <source>
        <dbReference type="EMBL" id="KAF5319330.1"/>
    </source>
</evidence>
<feature type="region of interest" description="Disordered" evidence="1">
    <location>
        <begin position="58"/>
        <end position="90"/>
    </location>
</feature>
<feature type="compositionally biased region" description="Low complexity" evidence="1">
    <location>
        <begin position="74"/>
        <end position="88"/>
    </location>
</feature>